<feature type="compositionally biased region" description="Low complexity" evidence="1">
    <location>
        <begin position="383"/>
        <end position="401"/>
    </location>
</feature>
<comment type="caution">
    <text evidence="2">The sequence shown here is derived from an EMBL/GenBank/DDBJ whole genome shotgun (WGS) entry which is preliminary data.</text>
</comment>
<sequence>MSPTFAEDHPYVQAYLKHATASMLQAEDGAHALGSTSACADPRWHQCTGHAQCSNWWRAMYGGVARPARVADVLSPADAARFTVYDLQRIFVVAALAVFTRPTHPAHWAFWARNARYLVAKEVQEVVKEKYQRIVVPREVVWIDEEYNLTCLGVYQKGWLPLTPRPAGEHPARTAPPKKKTPVKTRTSARRGRKSTAKAAVAEPSEKNTNGKRAAPVEEAEEAVEVPAPKRQKRAAAGAASAKRAGKEKGLPSVSEKRVTRATTATRAQTRAAAKSAEKAPTPPPTIRISPPSVVAVSEPMDVEEAGVPLTPTRATALPVQRSHSNDSLDASFSRSPLSSPPGTPSRSASSSEPTSPTPKRPAGRCLPVRAISEAKSDSSEISLAPSASLTLVASSAVSEAGSTRANTPLEKVTVPKKSKAKGGVGLNQALQTPVRTSARIQAMKGGSSPETSDDSPLANRSWRKRRA</sequence>
<feature type="compositionally biased region" description="Polar residues" evidence="1">
    <location>
        <begin position="322"/>
        <end position="338"/>
    </location>
</feature>
<feature type="compositionally biased region" description="Low complexity" evidence="1">
    <location>
        <begin position="261"/>
        <end position="275"/>
    </location>
</feature>
<dbReference type="OrthoDB" id="2753077at2759"/>
<evidence type="ECO:0000256" key="1">
    <source>
        <dbReference type="SAM" id="MobiDB-lite"/>
    </source>
</evidence>
<name>A0A1M2VBK0_TRAPU</name>
<dbReference type="OMA" id="HWAFWAR"/>
<keyword evidence="3" id="KW-1185">Reference proteome</keyword>
<feature type="compositionally biased region" description="Basic and acidic residues" evidence="1">
    <location>
        <begin position="245"/>
        <end position="259"/>
    </location>
</feature>
<feature type="compositionally biased region" description="Polar residues" evidence="1">
    <location>
        <begin position="429"/>
        <end position="440"/>
    </location>
</feature>
<protein>
    <submittedName>
        <fullName evidence="2">Uncharacterized protein</fullName>
    </submittedName>
</protein>
<accession>A0A1M2VBK0</accession>
<feature type="region of interest" description="Disordered" evidence="1">
    <location>
        <begin position="165"/>
        <end position="468"/>
    </location>
</feature>
<evidence type="ECO:0000313" key="2">
    <source>
        <dbReference type="EMBL" id="OJT05041.1"/>
    </source>
</evidence>
<organism evidence="2 3">
    <name type="scientific">Trametes pubescens</name>
    <name type="common">White-rot fungus</name>
    <dbReference type="NCBI Taxonomy" id="154538"/>
    <lineage>
        <taxon>Eukaryota</taxon>
        <taxon>Fungi</taxon>
        <taxon>Dikarya</taxon>
        <taxon>Basidiomycota</taxon>
        <taxon>Agaricomycotina</taxon>
        <taxon>Agaricomycetes</taxon>
        <taxon>Polyporales</taxon>
        <taxon>Polyporaceae</taxon>
        <taxon>Trametes</taxon>
    </lineage>
</organism>
<evidence type="ECO:0000313" key="3">
    <source>
        <dbReference type="Proteomes" id="UP000184267"/>
    </source>
</evidence>
<reference evidence="2 3" key="1">
    <citation type="submission" date="2016-10" db="EMBL/GenBank/DDBJ databases">
        <title>Genome sequence of the basidiomycete white-rot fungus Trametes pubescens.</title>
        <authorList>
            <person name="Makela M.R."/>
            <person name="Granchi Z."/>
            <person name="Peng M."/>
            <person name="De Vries R.P."/>
            <person name="Grigoriev I."/>
            <person name="Riley R."/>
            <person name="Hilden K."/>
        </authorList>
    </citation>
    <scope>NUCLEOTIDE SEQUENCE [LARGE SCALE GENOMIC DNA]</scope>
    <source>
        <strain evidence="2 3">FBCC735</strain>
    </source>
</reference>
<dbReference type="STRING" id="154538.A0A1M2VBK0"/>
<proteinExistence type="predicted"/>
<dbReference type="AlphaFoldDB" id="A0A1M2VBK0"/>
<dbReference type="Proteomes" id="UP000184267">
    <property type="component" value="Unassembled WGS sequence"/>
</dbReference>
<feature type="compositionally biased region" description="Low complexity" evidence="1">
    <location>
        <begin position="225"/>
        <end position="243"/>
    </location>
</feature>
<dbReference type="EMBL" id="MNAD01001491">
    <property type="protein sequence ID" value="OJT05041.1"/>
    <property type="molecule type" value="Genomic_DNA"/>
</dbReference>
<feature type="compositionally biased region" description="Low complexity" evidence="1">
    <location>
        <begin position="345"/>
        <end position="355"/>
    </location>
</feature>
<feature type="compositionally biased region" description="Basic residues" evidence="1">
    <location>
        <begin position="176"/>
        <end position="196"/>
    </location>
</feature>
<gene>
    <name evidence="2" type="ORF">TRAPUB_4106</name>
</gene>